<dbReference type="OrthoDB" id="5346232at2"/>
<comment type="caution">
    <text evidence="1">The sequence shown here is derived from an EMBL/GenBank/DDBJ whole genome shotgun (WGS) entry which is preliminary data.</text>
</comment>
<name>A0A4U2Z4L0_9BACT</name>
<reference evidence="1 2" key="1">
    <citation type="submission" date="2019-04" db="EMBL/GenBank/DDBJ databases">
        <title>Sulfurimonas crateris sp. nov. a facultative anaerobic sulfur-oxidizing chemolithautotrophic bacterium isolated from a terrestrial mud vulcano.</title>
        <authorList>
            <person name="Ratnikova N.M."/>
            <person name="Slobodkin A.I."/>
            <person name="Merkel A.Y."/>
            <person name="Novikov A."/>
            <person name="Bonch-Osmolovskaya E.A."/>
            <person name="Slobodkina G.B."/>
        </authorList>
    </citation>
    <scope>NUCLEOTIDE SEQUENCE [LARGE SCALE GENOMIC DNA]</scope>
    <source>
        <strain evidence="1 2">SN118</strain>
    </source>
</reference>
<dbReference type="Proteomes" id="UP000309561">
    <property type="component" value="Unassembled WGS sequence"/>
</dbReference>
<gene>
    <name evidence="1" type="ORF">FCU45_09010</name>
</gene>
<proteinExistence type="predicted"/>
<protein>
    <submittedName>
        <fullName evidence="1">Uncharacterized protein</fullName>
    </submittedName>
</protein>
<dbReference type="AlphaFoldDB" id="A0A4U2Z4L0"/>
<evidence type="ECO:0000313" key="2">
    <source>
        <dbReference type="Proteomes" id="UP000309561"/>
    </source>
</evidence>
<sequence length="530" mass="63011">MKENFRVDLHILDHADTIKNDIKEYNSTIHKHHFKCSIDTSQLIVKGHNTKDKINKVMRDLLDEITNTEYEFRVKTRTYTDRHGNKKEYYSTKRFNLKDDVLAAYHNRSFNSDAEFDNIEPHFHFLFSNREMGRSFYHLKKHLQEKAGKYGLVFHFAEDKEHGTNRYKGLMQKCSNFSWWTQKMNDKVFSNYVNRKSEDMTNNLDLLLEYTQKTGNLQFYIKVMNNLKKRLLENDLSFEYRGNDISKLYPIPLNEQMSETLEAIARKDKRALERLNDRDNFLSRDYIKYCNGFQSTIIGELAARGYNLEVMEFDYSGMQAKKKSKKERPFETFNEAVKKDLQEALKYARNERELKLFLQKSGYDGIGFKSKNINGKRQNIGLKFNFKGKEYSVYYNQIDTTWSEITRQLMDSNKQHLPEEALASNLANLKFFDSYQNKIFKQIYDIDADMDLSKYFIKKESDHIVISSKDSKIIDSAQRIEAEYSDDEEIKLIAQMLINKGWTDFEKLEFNDSDEDFILKLKNEMEGYNY</sequence>
<dbReference type="RefSeq" id="WP_137014466.1">
    <property type="nucleotide sequence ID" value="NZ_SZPX01000006.1"/>
</dbReference>
<accession>A0A4U2Z4L0</accession>
<evidence type="ECO:0000313" key="1">
    <source>
        <dbReference type="EMBL" id="TKI69088.1"/>
    </source>
</evidence>
<dbReference type="EMBL" id="SZPX01000006">
    <property type="protein sequence ID" value="TKI69088.1"/>
    <property type="molecule type" value="Genomic_DNA"/>
</dbReference>
<keyword evidence="2" id="KW-1185">Reference proteome</keyword>
<organism evidence="1 2">
    <name type="scientific">Sulfurimonas crateris</name>
    <dbReference type="NCBI Taxonomy" id="2574727"/>
    <lineage>
        <taxon>Bacteria</taxon>
        <taxon>Pseudomonadati</taxon>
        <taxon>Campylobacterota</taxon>
        <taxon>Epsilonproteobacteria</taxon>
        <taxon>Campylobacterales</taxon>
        <taxon>Sulfurimonadaceae</taxon>
        <taxon>Sulfurimonas</taxon>
    </lineage>
</organism>